<feature type="region of interest" description="Disordered" evidence="1">
    <location>
        <begin position="39"/>
        <end position="68"/>
    </location>
</feature>
<accession>A0A5B7JAK3</accession>
<proteinExistence type="predicted"/>
<evidence type="ECO:0000256" key="1">
    <source>
        <dbReference type="SAM" id="MobiDB-lite"/>
    </source>
</evidence>
<dbReference type="EMBL" id="VSRR010086453">
    <property type="protein sequence ID" value="MPC91066.1"/>
    <property type="molecule type" value="Genomic_DNA"/>
</dbReference>
<evidence type="ECO:0000313" key="2">
    <source>
        <dbReference type="EMBL" id="MPC91066.1"/>
    </source>
</evidence>
<dbReference type="AlphaFoldDB" id="A0A5B7JAK3"/>
<reference evidence="2 3" key="1">
    <citation type="submission" date="2019-05" db="EMBL/GenBank/DDBJ databases">
        <title>Another draft genome of Portunus trituberculatus and its Hox gene families provides insights of decapod evolution.</title>
        <authorList>
            <person name="Jeong J.-H."/>
            <person name="Song I."/>
            <person name="Kim S."/>
            <person name="Choi T."/>
            <person name="Kim D."/>
            <person name="Ryu S."/>
            <person name="Kim W."/>
        </authorList>
    </citation>
    <scope>NUCLEOTIDE SEQUENCE [LARGE SCALE GENOMIC DNA]</scope>
    <source>
        <tissue evidence="2">Muscle</tissue>
    </source>
</reference>
<comment type="caution">
    <text evidence="2">The sequence shown here is derived from an EMBL/GenBank/DDBJ whole genome shotgun (WGS) entry which is preliminary data.</text>
</comment>
<evidence type="ECO:0000313" key="3">
    <source>
        <dbReference type="Proteomes" id="UP000324222"/>
    </source>
</evidence>
<feature type="compositionally biased region" description="Basic residues" evidence="1">
    <location>
        <begin position="39"/>
        <end position="49"/>
    </location>
</feature>
<organism evidence="2 3">
    <name type="scientific">Portunus trituberculatus</name>
    <name type="common">Swimming crab</name>
    <name type="synonym">Neptunus trituberculatus</name>
    <dbReference type="NCBI Taxonomy" id="210409"/>
    <lineage>
        <taxon>Eukaryota</taxon>
        <taxon>Metazoa</taxon>
        <taxon>Ecdysozoa</taxon>
        <taxon>Arthropoda</taxon>
        <taxon>Crustacea</taxon>
        <taxon>Multicrustacea</taxon>
        <taxon>Malacostraca</taxon>
        <taxon>Eumalacostraca</taxon>
        <taxon>Eucarida</taxon>
        <taxon>Decapoda</taxon>
        <taxon>Pleocyemata</taxon>
        <taxon>Brachyura</taxon>
        <taxon>Eubrachyura</taxon>
        <taxon>Portunoidea</taxon>
        <taxon>Portunidae</taxon>
        <taxon>Portuninae</taxon>
        <taxon>Portunus</taxon>
    </lineage>
</organism>
<sequence>MDAVLGGAACNSTRSHHIQARRPHYDGGLCVVIARRRTRAPPVGRRRREARHEHQSVCEAVSADTVMA</sequence>
<protein>
    <submittedName>
        <fullName evidence="2">Uncharacterized protein</fullName>
    </submittedName>
</protein>
<keyword evidence="3" id="KW-1185">Reference proteome</keyword>
<dbReference type="Proteomes" id="UP000324222">
    <property type="component" value="Unassembled WGS sequence"/>
</dbReference>
<name>A0A5B7JAK3_PORTR</name>
<gene>
    <name evidence="2" type="ORF">E2C01_086079</name>
</gene>